<evidence type="ECO:0000313" key="2">
    <source>
        <dbReference type="EMBL" id="MDT0497796.1"/>
    </source>
</evidence>
<dbReference type="InterPro" id="IPR002686">
    <property type="entry name" value="Transposase_17"/>
</dbReference>
<evidence type="ECO:0000313" key="3">
    <source>
        <dbReference type="Proteomes" id="UP001254608"/>
    </source>
</evidence>
<dbReference type="Pfam" id="PF01797">
    <property type="entry name" value="Y1_Tnp"/>
    <property type="match status" value="1"/>
</dbReference>
<dbReference type="Gene3D" id="3.30.70.1290">
    <property type="entry name" value="Transposase IS200-like"/>
    <property type="match status" value="1"/>
</dbReference>
<dbReference type="PANTHER" id="PTHR34322:SF2">
    <property type="entry name" value="TRANSPOSASE IS200-LIKE DOMAIN-CONTAINING PROTEIN"/>
    <property type="match status" value="1"/>
</dbReference>
<comment type="caution">
    <text evidence="2">The sequence shown here is derived from an EMBL/GenBank/DDBJ whole genome shotgun (WGS) entry which is preliminary data.</text>
</comment>
<organism evidence="2 3">
    <name type="scientific">Banduia mediterranea</name>
    <dbReference type="NCBI Taxonomy" id="3075609"/>
    <lineage>
        <taxon>Bacteria</taxon>
        <taxon>Pseudomonadati</taxon>
        <taxon>Pseudomonadota</taxon>
        <taxon>Gammaproteobacteria</taxon>
        <taxon>Nevskiales</taxon>
        <taxon>Algiphilaceae</taxon>
        <taxon>Banduia</taxon>
    </lineage>
</organism>
<dbReference type="RefSeq" id="WP_311365187.1">
    <property type="nucleotide sequence ID" value="NZ_JAVRIC010000013.1"/>
</dbReference>
<dbReference type="Proteomes" id="UP001254608">
    <property type="component" value="Unassembled WGS sequence"/>
</dbReference>
<dbReference type="PANTHER" id="PTHR34322">
    <property type="entry name" value="TRANSPOSASE, Y1_TNP DOMAIN-CONTAINING"/>
    <property type="match status" value="1"/>
</dbReference>
<reference evidence="2 3" key="1">
    <citation type="submission" date="2023-09" db="EMBL/GenBank/DDBJ databases">
        <authorList>
            <person name="Rey-Velasco X."/>
        </authorList>
    </citation>
    <scope>NUCLEOTIDE SEQUENCE [LARGE SCALE GENOMIC DNA]</scope>
    <source>
        <strain evidence="2 3">W345</strain>
    </source>
</reference>
<gene>
    <name evidence="2" type="ORF">RM530_10530</name>
</gene>
<accession>A0ABU2WIV0</accession>
<keyword evidence="3" id="KW-1185">Reference proteome</keyword>
<evidence type="ECO:0000259" key="1">
    <source>
        <dbReference type="SMART" id="SM01321"/>
    </source>
</evidence>
<sequence>MRATIPVGIVGLRGQVVNAVTVESDGVIGVSCHVIQRGHNREPCFYAPEDFRYYLQCLREACLKHEAAVHSYVLMTNHVHLLITPTDKEGISRVLQAVGRRYVQYVNACYRRSGTLWEGRHKASLIDTEHYLMACCRYIELNPVRVGMVQKAADYPWSSFKANAHGKEDQITRPHHVYLALGANDVERQQAYRGLFRHALEPAHMQRLRTGINLCVPVGTDRFKAQIERQLQQRISYKPRGRPKKEKVASDSPA</sequence>
<name>A0ABU2WIV0_9GAMM</name>
<proteinExistence type="predicted"/>
<dbReference type="SUPFAM" id="SSF143422">
    <property type="entry name" value="Transposase IS200-like"/>
    <property type="match status" value="1"/>
</dbReference>
<feature type="domain" description="Transposase IS200-like" evidence="1">
    <location>
        <begin position="27"/>
        <end position="142"/>
    </location>
</feature>
<dbReference type="InterPro" id="IPR036515">
    <property type="entry name" value="Transposase_17_sf"/>
</dbReference>
<dbReference type="EMBL" id="JAVRIC010000013">
    <property type="protein sequence ID" value="MDT0497796.1"/>
    <property type="molecule type" value="Genomic_DNA"/>
</dbReference>
<dbReference type="SMART" id="SM01321">
    <property type="entry name" value="Y1_Tnp"/>
    <property type="match status" value="1"/>
</dbReference>
<protein>
    <submittedName>
        <fullName evidence="2">Transposase</fullName>
    </submittedName>
</protein>